<dbReference type="STRING" id="87626.PTD2_17425"/>
<dbReference type="HOGENOM" id="CLU_2882619_0_0_6"/>
<name>A4CB88_9GAMM</name>
<reference evidence="1 2" key="1">
    <citation type="submission" date="2006-02" db="EMBL/GenBank/DDBJ databases">
        <authorList>
            <person name="Moran M.A."/>
            <person name="Kjelleberg S."/>
            <person name="Egan S."/>
            <person name="Saunders N."/>
            <person name="Thomas T."/>
            <person name="Ferriera S."/>
            <person name="Johnson J."/>
            <person name="Kravitz S."/>
            <person name="Halpern A."/>
            <person name="Remington K."/>
            <person name="Beeson K."/>
            <person name="Tran B."/>
            <person name="Rogers Y.-H."/>
            <person name="Friedman R."/>
            <person name="Venter J.C."/>
        </authorList>
    </citation>
    <scope>NUCLEOTIDE SEQUENCE [LARGE SCALE GENOMIC DNA]</scope>
    <source>
        <strain evidence="1 2">D2</strain>
    </source>
</reference>
<organism evidence="1 2">
    <name type="scientific">Pseudoalteromonas tunicata D2</name>
    <dbReference type="NCBI Taxonomy" id="87626"/>
    <lineage>
        <taxon>Bacteria</taxon>
        <taxon>Pseudomonadati</taxon>
        <taxon>Pseudomonadota</taxon>
        <taxon>Gammaproteobacteria</taxon>
        <taxon>Alteromonadales</taxon>
        <taxon>Pseudoalteromonadaceae</taxon>
        <taxon>Pseudoalteromonas</taxon>
    </lineage>
</organism>
<dbReference type="Proteomes" id="UP000006201">
    <property type="component" value="Unassembled WGS sequence"/>
</dbReference>
<proteinExistence type="predicted"/>
<evidence type="ECO:0000313" key="1">
    <source>
        <dbReference type="EMBL" id="EAR27625.1"/>
    </source>
</evidence>
<comment type="caution">
    <text evidence="1">The sequence shown here is derived from an EMBL/GenBank/DDBJ whole genome shotgun (WGS) entry which is preliminary data.</text>
</comment>
<evidence type="ECO:0000313" key="2">
    <source>
        <dbReference type="Proteomes" id="UP000006201"/>
    </source>
</evidence>
<sequence length="63" mass="7034">MQQTYKLASFDYLPVPLGKPNTRNARTKLLTKTVQTRKPANARHTREQLVASRAPKAHCAGVC</sequence>
<protein>
    <submittedName>
        <fullName evidence="1">Uncharacterized protein</fullName>
    </submittedName>
</protein>
<accession>A4CB88</accession>
<gene>
    <name evidence="1" type="ORF">PTD2_17425</name>
</gene>
<dbReference type="AlphaFoldDB" id="A4CB88"/>
<keyword evidence="2" id="KW-1185">Reference proteome</keyword>
<dbReference type="EMBL" id="AAOH01000005">
    <property type="protein sequence ID" value="EAR27625.1"/>
    <property type="molecule type" value="Genomic_DNA"/>
</dbReference>